<evidence type="ECO:0008006" key="3">
    <source>
        <dbReference type="Google" id="ProtNLM"/>
    </source>
</evidence>
<accession>A0A316FBQ3</accession>
<keyword evidence="2" id="KW-1185">Reference proteome</keyword>
<dbReference type="EMBL" id="QGGT01000002">
    <property type="protein sequence ID" value="PWK34860.1"/>
    <property type="molecule type" value="Genomic_DNA"/>
</dbReference>
<reference evidence="1 2" key="1">
    <citation type="submission" date="2018-05" db="EMBL/GenBank/DDBJ databases">
        <title>Genomic Encyclopedia of Type Strains, Phase IV (KMG-V): Genome sequencing to study the core and pangenomes of soil and plant-associated prokaryotes.</title>
        <authorList>
            <person name="Whitman W."/>
        </authorList>
    </citation>
    <scope>NUCLEOTIDE SEQUENCE [LARGE SCALE GENOMIC DNA]</scope>
    <source>
        <strain evidence="1 2">SLV-132</strain>
    </source>
</reference>
<proteinExistence type="predicted"/>
<dbReference type="Proteomes" id="UP000245754">
    <property type="component" value="Unassembled WGS sequence"/>
</dbReference>
<sequence length="301" mass="34141">MPRSLPNRPLLIERLITATRLKSYETVFGTHDDLELVGAYLWNSAVAATFLPVLSAAEITLRNAVDAALRPALGEFWWRATTLHFRSFKIDGPVPGDVKGLRDNFAAATKLVKRDRKDRYGRADYAPSHHDIIAKTNFSTWEYILSSEFAGDNLIWPKHLGKVFAGPWPFPKARKTLTHARLLVSNLRCFRNRLSHHEPLWKTSGVHSARSAMAHLHEKIDAAEYLLQLIHPASLALLRKNGILPALRRTCREEELKRYQHASVEHRIGCLRDLQLAVTESLSNNRTVDGRVSEAAFRIHP</sequence>
<name>A0A316FBQ3_9BURK</name>
<dbReference type="AlphaFoldDB" id="A0A316FBQ3"/>
<comment type="caution">
    <text evidence="1">The sequence shown here is derived from an EMBL/GenBank/DDBJ whole genome shotgun (WGS) entry which is preliminary data.</text>
</comment>
<evidence type="ECO:0000313" key="1">
    <source>
        <dbReference type="EMBL" id="PWK34860.1"/>
    </source>
</evidence>
<dbReference type="RefSeq" id="WP_219933482.1">
    <property type="nucleotide sequence ID" value="NZ_QGGT01000002.1"/>
</dbReference>
<evidence type="ECO:0000313" key="2">
    <source>
        <dbReference type="Proteomes" id="UP000245754"/>
    </source>
</evidence>
<protein>
    <recommendedName>
        <fullName evidence="3">Abi-like protein</fullName>
    </recommendedName>
</protein>
<organism evidence="1 2">
    <name type="scientific">Cupriavidus plantarum</name>
    <dbReference type="NCBI Taxonomy" id="942865"/>
    <lineage>
        <taxon>Bacteria</taxon>
        <taxon>Pseudomonadati</taxon>
        <taxon>Pseudomonadota</taxon>
        <taxon>Betaproteobacteria</taxon>
        <taxon>Burkholderiales</taxon>
        <taxon>Burkholderiaceae</taxon>
        <taxon>Cupriavidus</taxon>
    </lineage>
</organism>
<gene>
    <name evidence="1" type="ORF">C7419_102133</name>
</gene>